<evidence type="ECO:0000256" key="3">
    <source>
        <dbReference type="ARBA" id="ARBA00013165"/>
    </source>
</evidence>
<dbReference type="InterPro" id="IPR009008">
    <property type="entry name" value="Val/Leu/Ile-tRNA-synth_edit"/>
</dbReference>
<evidence type="ECO:0000256" key="11">
    <source>
        <dbReference type="ARBA" id="ARBA00068280"/>
    </source>
</evidence>
<dbReference type="InterPro" id="IPR002300">
    <property type="entry name" value="aa-tRNA-synth_Ia"/>
</dbReference>
<sequence length="2184" mass="242850">MSKSWKATLRLPRSSFPARPNPKLQRQYLRECTDDLYQWQAAHRPQDDPYILHDGPPYANGPLHIGHAINKILKDMTVRAQVQNGKRVVYRPSWDCHGLPIEMKALGANTAKGLSPVKVRESARRLASKTVTEQMKGFQSFGIMADWDNRWTTMDREFEIRQLRVFQKMVRSGLIYRKHKPVYWSISSRTALADAELEYRDDHVSHAAYVRFPIVSDYGAAPGLAGFNGPLFAAVWTTTPWTLPANKAIAVHDDISYSVLRVGDYGLLVAESRVEAMREFLPEFKVAVGSIPGAQLASLGYRNKLRGRDAPQQPIIHADFVSADSGTGLVHLAPGHGQDDYEACSKLGMEAFAPIDDGGYFTKEAYPDQPELLTSAPSILEGGSKTVLGLVGDDVLGTHELVHKYPYDWRTKQPVVVRATAQWFADVGSIKEGSLKALRHVHFVPASGRTRLESFVKGRSEWCISRQRSWGVPIPALYDANGTCVLTEESIEHIISVLTERTSEAWFSDDAEEPAWIAPSLKGTFRRGTDTMDVWFDSGSSWTEINRPVDVYLEGSDQHRGWFQSSLLTYVAAQKSDGKTDEEVAAPFKTLITHGFALDSQGKKMSKSLGNTIVPDEVMDGRLLPPVRGKGKGNDGPRFDALGPDALRLWAASSDFTSDILIGPSILQPVHNTLIKYRTILKMILGSLHQSSRLAPLTKLDQVALLQLSDTMKQVWDAVKNFEFHRATALINRWVATDLSAFYLEALKDRLYCGDGGGALEPIFVGFLRMLGPITPIMVEEAWSHRPSWLVEDSSLQHPVRQLYDSALVDPTRLTMDQSKIRRDLPTLTAVHDAVKAGLEQAREAKTLGSSLQCSVTITTKDSEAASVLEDYLDELDAMFVVSHVELNNPIPNGPSWCYTKEFELQGTAKGTVHVLPPKEEKCSRCWRAAAETDRAQSLLAACINTGAMAHHNAARTQGHGEAAYGLAATRENRSRTSYETGESSTASSLLDAPPPIDDSLDLPLNSSTGSVQPGSAIPAPTRQGGSTRRKLRHRSGAGFLLQDKVAGDRDLSYRRSVRDTGRPIVKASPPPQTPESSRSNAARNSKLELRSDAASSRQNTTSPQSSRSKTSSGSKHDVSDAQHTRQSSQQGDALGLDVDSARIVNMALNLSESRRIASRRSVSRGTPPRLTPVPDGSSGSHLRQHLQQQRRSSRNMSPKPNQVPSPRLSSGARLNSPLQPAFHSGYDGQYRYHFSTSTLSRAQKAKEHLELMAQYRRLLDTLPPLKPGFERRRTASPPNSPIGNNRTIKFGSQSNAAPAVGRQYNPLQYIRNRKVRARERKVIDGERQGFGDVEAVRLWVDKICSRSFSLNELSDEAQPAVPAFSGADELEGPTSPDAASRAAARVRRPRVDWFIEPCDMVADAYWLEQEQHKHLIEDRQWRKIFPTTASISRPMSRETDDPSNAIPPFSLQTENSPVRSSGITKVDSDISHNSTRDRAKQKLHNIRAFPHRHSGSLHGHHHDFLRLKKDSTSDLSGSDNDGNNDANRTIRPRRSGTISSNANDLLEKQMREMVAKEARERDLAEEVLDDEAICSSPVMTPERNSLPQPPSRFHSRKGSMVDASDSDRNAAPDRSWLGSPSRYKLGQQGIDLAGQPSMEKFLSLPTSPELRAARDGAEPGAMGTQLPPAWSRAGSPTRNPLSKIKHIMRDRNGDLGNSLHLAEPEPEVERRTTAQDSILPTDKTPPPNTKKPVPERQPEPWKTHRSSGSLRLRSDDQGVGLRGIFKGPRLDTVIRGGVSKLGDMLWRKDGSIESTTEPESTDESESERARGRQRPLSRQPSKRTQDDDRHPSKHFLDSMPEFHHAPSIIHHTRSAGDSHREATPFESASHSRQSSRFDLLRPPRIEAWNSSPSVSPPGSRKAHLGDSDASESESWQGSALERVRDADKRLNYALGPPGSDEIGRRQSRHWSIADKGCGTQQTRLSRREVARMRALILSSGIKAMEINRRANELHKPFVNESLAMKGMPFGTSCPGVGWADIAKFCSDGTQLWAQQVTYCELYPLAASTLGGAIQASGQRWQVSADRFANKTSPELQRRIGAVRSRLVDDLSEMTRSAADGADETSRDLALGQPLKVKHVVDIIEKMLRRRRRRLRWVRRALWLTVEWLLVGFMWYVWFVVMILRVFLGVGKGVWRGMRWLLWM</sequence>
<feature type="compositionally biased region" description="Polar residues" evidence="12">
    <location>
        <begin position="1451"/>
        <end position="1464"/>
    </location>
</feature>
<evidence type="ECO:0000256" key="7">
    <source>
        <dbReference type="ARBA" id="ARBA00022917"/>
    </source>
</evidence>
<keyword evidence="6" id="KW-0067">ATP-binding</keyword>
<comment type="subcellular location">
    <subcellularLocation>
        <location evidence="1">Mitochondrion</location>
    </subcellularLocation>
</comment>
<dbReference type="PANTHER" id="PTHR42765:SF1">
    <property type="entry name" value="ISOLEUCINE--TRNA LIGASE, MITOCHONDRIAL"/>
    <property type="match status" value="1"/>
</dbReference>
<dbReference type="Pfam" id="PF00133">
    <property type="entry name" value="tRNA-synt_1"/>
    <property type="match status" value="1"/>
</dbReference>
<keyword evidence="13" id="KW-1133">Transmembrane helix</keyword>
<feature type="compositionally biased region" description="Basic and acidic residues" evidence="12">
    <location>
        <begin position="1046"/>
        <end position="1062"/>
    </location>
</feature>
<feature type="region of interest" description="Disordered" evidence="12">
    <location>
        <begin position="1156"/>
        <end position="1223"/>
    </location>
</feature>
<feature type="compositionally biased region" description="Polar residues" evidence="12">
    <location>
        <begin position="1196"/>
        <end position="1219"/>
    </location>
</feature>
<feature type="compositionally biased region" description="Basic and acidic residues" evidence="12">
    <location>
        <begin position="1115"/>
        <end position="1124"/>
    </location>
</feature>
<feature type="domain" description="Methionyl/Valyl/Leucyl/Isoleucyl-tRNA synthetase anticodon-binding" evidence="15">
    <location>
        <begin position="701"/>
        <end position="856"/>
    </location>
</feature>
<dbReference type="GO" id="GO:0000049">
    <property type="term" value="F:tRNA binding"/>
    <property type="evidence" value="ECO:0007669"/>
    <property type="project" value="InterPro"/>
</dbReference>
<feature type="region of interest" description="Disordered" evidence="12">
    <location>
        <begin position="1511"/>
        <end position="1544"/>
    </location>
</feature>
<dbReference type="InterPro" id="IPR014729">
    <property type="entry name" value="Rossmann-like_a/b/a_fold"/>
</dbReference>
<dbReference type="PRINTS" id="PR00984">
    <property type="entry name" value="TRNASYNTHILE"/>
</dbReference>
<feature type="region of interest" description="Disordered" evidence="12">
    <location>
        <begin position="1656"/>
        <end position="1678"/>
    </location>
</feature>
<evidence type="ECO:0000256" key="4">
    <source>
        <dbReference type="ARBA" id="ARBA00022598"/>
    </source>
</evidence>
<dbReference type="InterPro" id="IPR033708">
    <property type="entry name" value="Anticodon_Ile_BEm"/>
</dbReference>
<evidence type="ECO:0000256" key="6">
    <source>
        <dbReference type="ARBA" id="ARBA00022840"/>
    </source>
</evidence>
<dbReference type="Gene3D" id="3.40.50.620">
    <property type="entry name" value="HUPs"/>
    <property type="match status" value="2"/>
</dbReference>
<feature type="compositionally biased region" description="Low complexity" evidence="12">
    <location>
        <begin position="1101"/>
        <end position="1114"/>
    </location>
</feature>
<evidence type="ECO:0000256" key="12">
    <source>
        <dbReference type="SAM" id="MobiDB-lite"/>
    </source>
</evidence>
<dbReference type="InterPro" id="IPR002301">
    <property type="entry name" value="Ile-tRNA-ligase"/>
</dbReference>
<dbReference type="GO" id="GO:0004822">
    <property type="term" value="F:isoleucine-tRNA ligase activity"/>
    <property type="evidence" value="ECO:0007669"/>
    <property type="project" value="UniProtKB-EC"/>
</dbReference>
<feature type="region of interest" description="Disordered" evidence="12">
    <location>
        <begin position="1"/>
        <end position="22"/>
    </location>
</feature>
<keyword evidence="5" id="KW-0547">Nucleotide-binding</keyword>
<dbReference type="InterPro" id="IPR013155">
    <property type="entry name" value="M/V/L/I-tRNA-synth_anticd-bd"/>
</dbReference>
<dbReference type="InterPro" id="IPR050081">
    <property type="entry name" value="Ile-tRNA_ligase"/>
</dbReference>
<dbReference type="GO" id="GO:0005524">
    <property type="term" value="F:ATP binding"/>
    <property type="evidence" value="ECO:0007669"/>
    <property type="project" value="UniProtKB-KW"/>
</dbReference>
<feature type="compositionally biased region" description="Basic and acidic residues" evidence="12">
    <location>
        <begin position="1733"/>
        <end position="1743"/>
    </location>
</feature>
<evidence type="ECO:0000256" key="2">
    <source>
        <dbReference type="ARBA" id="ARBA00005594"/>
    </source>
</evidence>
<feature type="compositionally biased region" description="Polar residues" evidence="12">
    <location>
        <begin position="1867"/>
        <end position="1877"/>
    </location>
</feature>
<feature type="compositionally biased region" description="Low complexity" evidence="12">
    <location>
        <begin position="1178"/>
        <end position="1191"/>
    </location>
</feature>
<feature type="region of interest" description="Disordered" evidence="12">
    <location>
        <begin position="1692"/>
        <end position="1765"/>
    </location>
</feature>
<reference evidence="16 17" key="1">
    <citation type="submission" date="2017-08" db="EMBL/GenBank/DDBJ databases">
        <title>Harnessing the power of phylogenomics to disentangle the directionality and signatures of interkingdom host jumping in the parasitic fungal genus Tolypocladium.</title>
        <authorList>
            <person name="Quandt C.A."/>
            <person name="Patterson W."/>
            <person name="Spatafora J.W."/>
        </authorList>
    </citation>
    <scope>NUCLEOTIDE SEQUENCE [LARGE SCALE GENOMIC DNA]</scope>
    <source>
        <strain evidence="16 17">CBS 113982</strain>
    </source>
</reference>
<feature type="domain" description="Aminoacyl-tRNA synthetase class Ia" evidence="14">
    <location>
        <begin position="34"/>
        <end position="660"/>
    </location>
</feature>
<feature type="compositionally biased region" description="Polar residues" evidence="12">
    <location>
        <begin position="1075"/>
        <end position="1084"/>
    </location>
</feature>
<dbReference type="EC" id="6.1.1.5" evidence="3"/>
<evidence type="ECO:0000313" key="16">
    <source>
        <dbReference type="EMBL" id="PNY29743.1"/>
    </source>
</evidence>
<evidence type="ECO:0000259" key="15">
    <source>
        <dbReference type="Pfam" id="PF08264"/>
    </source>
</evidence>
<feature type="region of interest" description="Disordered" evidence="12">
    <location>
        <begin position="1853"/>
        <end position="1920"/>
    </location>
</feature>
<dbReference type="CDD" id="cd07960">
    <property type="entry name" value="Anticodon_Ia_Ile_BEm"/>
    <property type="match status" value="1"/>
</dbReference>
<keyword evidence="4" id="KW-0436">Ligase</keyword>
<dbReference type="Gene3D" id="1.10.730.20">
    <property type="match status" value="1"/>
</dbReference>
<keyword evidence="17" id="KW-1185">Reference proteome</keyword>
<feature type="region of interest" description="Disordered" evidence="12">
    <location>
        <begin position="1578"/>
        <end position="1620"/>
    </location>
</feature>
<feature type="compositionally biased region" description="Basic and acidic residues" evidence="12">
    <location>
        <begin position="1855"/>
        <end position="1864"/>
    </location>
</feature>
<dbReference type="OrthoDB" id="10264412at2759"/>
<feature type="region of interest" description="Disordered" evidence="12">
    <location>
        <begin position="969"/>
        <end position="1135"/>
    </location>
</feature>
<accession>A0A2K3QQC0</accession>
<comment type="caution">
    <text evidence="16">The sequence shown here is derived from an EMBL/GenBank/DDBJ whole genome shotgun (WGS) entry which is preliminary data.</text>
</comment>
<dbReference type="SUPFAM" id="SSF52374">
    <property type="entry name" value="Nucleotidylyl transferase"/>
    <property type="match status" value="1"/>
</dbReference>
<proteinExistence type="inferred from homology"/>
<keyword evidence="8" id="KW-0030">Aminoacyl-tRNA synthetase</keyword>
<dbReference type="PROSITE" id="PS00178">
    <property type="entry name" value="AA_TRNA_LIGASE_I"/>
    <property type="match status" value="1"/>
</dbReference>
<organism evidence="16 17">
    <name type="scientific">Tolypocladium capitatum</name>
    <dbReference type="NCBI Taxonomy" id="45235"/>
    <lineage>
        <taxon>Eukaryota</taxon>
        <taxon>Fungi</taxon>
        <taxon>Dikarya</taxon>
        <taxon>Ascomycota</taxon>
        <taxon>Pezizomycotina</taxon>
        <taxon>Sordariomycetes</taxon>
        <taxon>Hypocreomycetidae</taxon>
        <taxon>Hypocreales</taxon>
        <taxon>Ophiocordycipitaceae</taxon>
        <taxon>Tolypocladium</taxon>
    </lineage>
</organism>
<feature type="region of interest" description="Disordered" evidence="12">
    <location>
        <begin position="1790"/>
        <end position="1841"/>
    </location>
</feature>
<keyword evidence="13" id="KW-0472">Membrane</keyword>
<comment type="similarity">
    <text evidence="2">Belongs to the class-I aminoacyl-tRNA synthetase family.</text>
</comment>
<dbReference type="GO" id="GO:0032543">
    <property type="term" value="P:mitochondrial translation"/>
    <property type="evidence" value="ECO:0007669"/>
    <property type="project" value="TreeGrafter"/>
</dbReference>
<dbReference type="Pfam" id="PF08264">
    <property type="entry name" value="Anticodon_1"/>
    <property type="match status" value="1"/>
</dbReference>
<feature type="transmembrane region" description="Helical" evidence="13">
    <location>
        <begin position="2141"/>
        <end position="2168"/>
    </location>
</feature>
<evidence type="ECO:0000256" key="8">
    <source>
        <dbReference type="ARBA" id="ARBA00023146"/>
    </source>
</evidence>
<evidence type="ECO:0000259" key="14">
    <source>
        <dbReference type="Pfam" id="PF00133"/>
    </source>
</evidence>
<keyword evidence="7" id="KW-0648">Protein biosynthesis</keyword>
<dbReference type="SUPFAM" id="SSF47323">
    <property type="entry name" value="Anticodon-binding domain of a subclass of class I aminoacyl-tRNA synthetases"/>
    <property type="match status" value="1"/>
</dbReference>
<dbReference type="GO" id="GO:0005739">
    <property type="term" value="C:mitochondrion"/>
    <property type="evidence" value="ECO:0007669"/>
    <property type="project" value="UniProtKB-SubCell"/>
</dbReference>
<dbReference type="GO" id="GO:0002161">
    <property type="term" value="F:aminoacyl-tRNA deacylase activity"/>
    <property type="evidence" value="ECO:0007669"/>
    <property type="project" value="InterPro"/>
</dbReference>
<evidence type="ECO:0000256" key="1">
    <source>
        <dbReference type="ARBA" id="ARBA00004173"/>
    </source>
</evidence>
<feature type="compositionally biased region" description="Polar residues" evidence="12">
    <location>
        <begin position="1282"/>
        <end position="1296"/>
    </location>
</feature>
<dbReference type="InterPro" id="IPR009080">
    <property type="entry name" value="tRNAsynth_Ia_anticodon-bd"/>
</dbReference>
<evidence type="ECO:0000256" key="13">
    <source>
        <dbReference type="SAM" id="Phobius"/>
    </source>
</evidence>
<keyword evidence="13" id="KW-0812">Transmembrane</keyword>
<feature type="region of interest" description="Disordered" evidence="12">
    <location>
        <begin position="1264"/>
        <end position="1296"/>
    </location>
</feature>
<feature type="compositionally biased region" description="Basic and acidic residues" evidence="12">
    <location>
        <begin position="1467"/>
        <end position="1480"/>
    </location>
</feature>
<evidence type="ECO:0000313" key="17">
    <source>
        <dbReference type="Proteomes" id="UP000236621"/>
    </source>
</evidence>
<dbReference type="STRING" id="45235.A0A2K3QQC0"/>
<evidence type="ECO:0000256" key="5">
    <source>
        <dbReference type="ARBA" id="ARBA00022741"/>
    </source>
</evidence>
<dbReference type="Gene3D" id="3.90.740.10">
    <property type="entry name" value="Valyl/Leucyl/Isoleucyl-tRNA synthetase, editing domain"/>
    <property type="match status" value="1"/>
</dbReference>
<dbReference type="SUPFAM" id="SSF50677">
    <property type="entry name" value="ValRS/IleRS/LeuRS editing domain"/>
    <property type="match status" value="1"/>
</dbReference>
<feature type="compositionally biased region" description="Polar residues" evidence="12">
    <location>
        <begin position="978"/>
        <end position="987"/>
    </location>
</feature>
<dbReference type="Proteomes" id="UP000236621">
    <property type="component" value="Unassembled WGS sequence"/>
</dbReference>
<comment type="catalytic activity">
    <reaction evidence="10">
        <text>tRNA(Ile) + L-isoleucine + ATP = L-isoleucyl-tRNA(Ile) + AMP + diphosphate</text>
        <dbReference type="Rhea" id="RHEA:11060"/>
        <dbReference type="Rhea" id="RHEA-COMP:9666"/>
        <dbReference type="Rhea" id="RHEA-COMP:9695"/>
        <dbReference type="ChEBI" id="CHEBI:30616"/>
        <dbReference type="ChEBI" id="CHEBI:33019"/>
        <dbReference type="ChEBI" id="CHEBI:58045"/>
        <dbReference type="ChEBI" id="CHEBI:78442"/>
        <dbReference type="ChEBI" id="CHEBI:78528"/>
        <dbReference type="ChEBI" id="CHEBI:456215"/>
        <dbReference type="EC" id="6.1.1.5"/>
    </reaction>
</comment>
<evidence type="ECO:0000256" key="10">
    <source>
        <dbReference type="ARBA" id="ARBA00048359"/>
    </source>
</evidence>
<dbReference type="PANTHER" id="PTHR42765">
    <property type="entry name" value="SOLEUCYL-TRNA SYNTHETASE"/>
    <property type="match status" value="1"/>
</dbReference>
<dbReference type="FunFam" id="3.40.50.620:FF:000111">
    <property type="entry name" value="Mitochondrial isoleucyl-tRNA synthetase"/>
    <property type="match status" value="1"/>
</dbReference>
<dbReference type="GO" id="GO:0006428">
    <property type="term" value="P:isoleucyl-tRNA aminoacylation"/>
    <property type="evidence" value="ECO:0007669"/>
    <property type="project" value="InterPro"/>
</dbReference>
<protein>
    <recommendedName>
        <fullName evidence="11">Isoleucine--tRNA ligase, mitochondrial</fullName>
        <ecNumber evidence="3">6.1.1.5</ecNumber>
    </recommendedName>
    <alternativeName>
        <fullName evidence="9">Isoleucyl-tRNA synthetase</fullName>
    </alternativeName>
</protein>
<dbReference type="EMBL" id="NRSZ01000063">
    <property type="protein sequence ID" value="PNY29743.1"/>
    <property type="molecule type" value="Genomic_DNA"/>
</dbReference>
<feature type="compositionally biased region" description="Basic and acidic residues" evidence="12">
    <location>
        <begin position="1824"/>
        <end position="1841"/>
    </location>
</feature>
<feature type="compositionally biased region" description="Low complexity" evidence="12">
    <location>
        <begin position="1514"/>
        <end position="1528"/>
    </location>
</feature>
<evidence type="ECO:0000256" key="9">
    <source>
        <dbReference type="ARBA" id="ARBA00032665"/>
    </source>
</evidence>
<dbReference type="InterPro" id="IPR001412">
    <property type="entry name" value="aa-tRNA-synth_I_CS"/>
</dbReference>
<name>A0A2K3QQC0_9HYPO</name>
<dbReference type="NCBIfam" id="TIGR00392">
    <property type="entry name" value="ileS"/>
    <property type="match status" value="1"/>
</dbReference>
<gene>
    <name evidence="16" type="ORF">TCAP_00343</name>
</gene>
<feature type="region of interest" description="Disordered" evidence="12">
    <location>
        <begin position="1431"/>
        <end position="1480"/>
    </location>
</feature>